<keyword evidence="2" id="KW-1185">Reference proteome</keyword>
<sequence length="143" mass="15624">MLIKCNNYVKLSRPHRLFTALIVLFSMLFMQLAVASYVCPGHKTDSEIPTLSGDISSVTMADCAGMDKEQPALCHAHAEDPYAKQSLDKPQTPDVQSFVLAGLTLILQPIDIAGLPQGHQPQISYLARSSAPPIAIRNCCFRI</sequence>
<name>A0A318JI17_9BURK</name>
<evidence type="ECO:0000313" key="2">
    <source>
        <dbReference type="Proteomes" id="UP000247792"/>
    </source>
</evidence>
<dbReference type="OrthoDB" id="8592785at2"/>
<dbReference type="Proteomes" id="UP000247792">
    <property type="component" value="Unassembled WGS sequence"/>
</dbReference>
<proteinExistence type="predicted"/>
<accession>A0A318JI17</accession>
<gene>
    <name evidence="1" type="ORF">DFR42_101625</name>
</gene>
<organism evidence="1 2">
    <name type="scientific">Undibacterium pigrum</name>
    <dbReference type="NCBI Taxonomy" id="401470"/>
    <lineage>
        <taxon>Bacteria</taxon>
        <taxon>Pseudomonadati</taxon>
        <taxon>Pseudomonadota</taxon>
        <taxon>Betaproteobacteria</taxon>
        <taxon>Burkholderiales</taxon>
        <taxon>Oxalobacteraceae</taxon>
        <taxon>Undibacterium</taxon>
    </lineage>
</organism>
<comment type="caution">
    <text evidence="1">The sequence shown here is derived from an EMBL/GenBank/DDBJ whole genome shotgun (WGS) entry which is preliminary data.</text>
</comment>
<protein>
    <submittedName>
        <fullName evidence="1">Uncharacterized protein</fullName>
    </submittedName>
</protein>
<evidence type="ECO:0000313" key="1">
    <source>
        <dbReference type="EMBL" id="PXX47049.1"/>
    </source>
</evidence>
<dbReference type="EMBL" id="QJKB01000001">
    <property type="protein sequence ID" value="PXX47049.1"/>
    <property type="molecule type" value="Genomic_DNA"/>
</dbReference>
<reference evidence="1 2" key="1">
    <citation type="submission" date="2018-05" db="EMBL/GenBank/DDBJ databases">
        <title>Genomic Encyclopedia of Type Strains, Phase IV (KMG-IV): sequencing the most valuable type-strain genomes for metagenomic binning, comparative biology and taxonomic classification.</title>
        <authorList>
            <person name="Goeker M."/>
        </authorList>
    </citation>
    <scope>NUCLEOTIDE SEQUENCE [LARGE SCALE GENOMIC DNA]</scope>
    <source>
        <strain evidence="1 2">DSM 19792</strain>
    </source>
</reference>
<dbReference type="AlphaFoldDB" id="A0A318JI17"/>